<feature type="domain" description="Ubiquitin-like" evidence="1">
    <location>
        <begin position="427"/>
        <end position="489"/>
    </location>
</feature>
<dbReference type="Proteomes" id="UP000541610">
    <property type="component" value="Unassembled WGS sequence"/>
</dbReference>
<feature type="domain" description="Ubiquitin-like" evidence="1">
    <location>
        <begin position="359"/>
        <end position="426"/>
    </location>
</feature>
<feature type="domain" description="Ubiquitin-like" evidence="1">
    <location>
        <begin position="60"/>
        <end position="142"/>
    </location>
</feature>
<dbReference type="AlphaFoldDB" id="A0A7J6P1W0"/>
<feature type="domain" description="Ubiquitin-like" evidence="1">
    <location>
        <begin position="503"/>
        <end position="585"/>
    </location>
</feature>
<dbReference type="InterPro" id="IPR050158">
    <property type="entry name" value="Ubiquitin_ubiquitin-like"/>
</dbReference>
<dbReference type="PRINTS" id="PR00348">
    <property type="entry name" value="UBIQUITIN"/>
</dbReference>
<comment type="caution">
    <text evidence="2">The sequence shown here is derived from an EMBL/GenBank/DDBJ whole genome shotgun (WGS) entry which is preliminary data.</text>
</comment>
<organism evidence="2 3">
    <name type="scientific">Perkinsus olseni</name>
    <name type="common">Perkinsus atlanticus</name>
    <dbReference type="NCBI Taxonomy" id="32597"/>
    <lineage>
        <taxon>Eukaryota</taxon>
        <taxon>Sar</taxon>
        <taxon>Alveolata</taxon>
        <taxon>Perkinsozoa</taxon>
        <taxon>Perkinsea</taxon>
        <taxon>Perkinsida</taxon>
        <taxon>Perkinsidae</taxon>
        <taxon>Perkinsus</taxon>
    </lineage>
</organism>
<dbReference type="SMART" id="SM00213">
    <property type="entry name" value="UBQ"/>
    <property type="match status" value="7"/>
</dbReference>
<accession>A0A7J6P1W0</accession>
<dbReference type="PROSITE" id="PS50053">
    <property type="entry name" value="UBIQUITIN_2"/>
    <property type="match status" value="8"/>
</dbReference>
<feature type="domain" description="Ubiquitin-like" evidence="1">
    <location>
        <begin position="143"/>
        <end position="193"/>
    </location>
</feature>
<evidence type="ECO:0000313" key="3">
    <source>
        <dbReference type="Proteomes" id="UP000541610"/>
    </source>
</evidence>
<dbReference type="InterPro" id="IPR000626">
    <property type="entry name" value="Ubiquitin-like_dom"/>
</dbReference>
<feature type="domain" description="Ubiquitin-like" evidence="1">
    <location>
        <begin position="586"/>
        <end position="657"/>
    </location>
</feature>
<evidence type="ECO:0000259" key="1">
    <source>
        <dbReference type="PROSITE" id="PS50053"/>
    </source>
</evidence>
<feature type="domain" description="Ubiquitin-like" evidence="1">
    <location>
        <begin position="1"/>
        <end position="46"/>
    </location>
</feature>
<dbReference type="InterPro" id="IPR029071">
    <property type="entry name" value="Ubiquitin-like_domsf"/>
</dbReference>
<name>A0A7J6P1W0_PEROL</name>
<evidence type="ECO:0000313" key="2">
    <source>
        <dbReference type="EMBL" id="KAF4690092.1"/>
    </source>
</evidence>
<dbReference type="EMBL" id="JABANP010000107">
    <property type="protein sequence ID" value="KAF4690092.1"/>
    <property type="molecule type" value="Genomic_DNA"/>
</dbReference>
<dbReference type="SUPFAM" id="SSF54236">
    <property type="entry name" value="Ubiquitin-like"/>
    <property type="match status" value="9"/>
</dbReference>
<feature type="domain" description="Ubiquitin-like" evidence="1">
    <location>
        <begin position="737"/>
        <end position="812"/>
    </location>
</feature>
<protein>
    <recommendedName>
        <fullName evidence="1">Ubiquitin-like domain-containing protein</fullName>
    </recommendedName>
</protein>
<dbReference type="Pfam" id="PF00240">
    <property type="entry name" value="ubiquitin"/>
    <property type="match status" value="5"/>
</dbReference>
<sequence length="812" mass="90850">MIPVDASDTISTIKGKIEESTGVSADDQRLVVPGSIKQDYRAVAEYLSRQLTRHVIVRLITVATIEVGPLTYGDRPIEIDVTPSTTVSEIQTEIRDPWGIPLDQQRIFSISGGRELRGYVTASESGIEAEGFGRLRLEAVGTLYVRADTLDGGFASIYALSSDSVACVREMVQRETSFPPDYQRLMLDDHELKAGYLWNHLKERSCSVLLSLKRPLRVRVRDSANTVVLLTVSPCISVESIRHALWREGYDRNSRLTFNGRRLAKDERLSDRTLSAVRRGAELPVDDCVRGSPFTIFVKDLCGRSLKITCYDHYKTEDVKARIEDLRGISPEAQRLCYSIHQLEEVMPTFFFLSETDRNNSAVVVDAGTSQLVRELKTKVSVKIGIPEGQQMLFLNDQPVQDDQFLSEVNHNRQHDLHFVLRLCGEVDIPVGRLTGDFVMSHRLIRVDASDTISTVKGKIEEATGVSADDQRLVVPGSIKQDYRAVAEYLSRQLTRHVIVRLITVATIEVGPLTYGDRPIEIDVTPSTTIAEVKREIRDRWGIPLAQHRIYGENDDVAQLCGVTASELGIEAEGFVRLRVKAVGRLYVRADALDGGFASIYALSSYTVARVKEMVQQETGFPPDQQRLMFNDQELGSGRLSDFVSERSRSLLLSLKRLLTVKVRDSANAVIQLVVTACISVEGIRRALWRHGYDMASRVSFNGRQLGDSERLSDETLSAVRRGAELAVNGCVRVSPFPIKIEDSHGRSLIVQCYNHYKVEDVKARIQDGLLHPPDTQRLIYAGQQLEDGRLIVEYGIDSNCTIHLVLRLRGS</sequence>
<gene>
    <name evidence="2" type="ORF">FOZ60_000660</name>
</gene>
<dbReference type="PANTHER" id="PTHR10666">
    <property type="entry name" value="UBIQUITIN"/>
    <property type="match status" value="1"/>
</dbReference>
<dbReference type="CDD" id="cd17039">
    <property type="entry name" value="Ubl_ubiquitin_like"/>
    <property type="match status" value="4"/>
</dbReference>
<reference evidence="2 3" key="1">
    <citation type="submission" date="2020-04" db="EMBL/GenBank/DDBJ databases">
        <title>Perkinsus olseni comparative genomics.</title>
        <authorList>
            <person name="Bogema D.R."/>
        </authorList>
    </citation>
    <scope>NUCLEOTIDE SEQUENCE [LARGE SCALE GENOMIC DNA]</scope>
    <source>
        <strain evidence="2">00978-12</strain>
    </source>
</reference>
<dbReference type="Gene3D" id="3.10.20.90">
    <property type="entry name" value="Phosphatidylinositol 3-kinase Catalytic Subunit, Chain A, domain 1"/>
    <property type="match status" value="8"/>
</dbReference>
<dbReference type="InterPro" id="IPR019956">
    <property type="entry name" value="Ubiquitin_dom"/>
</dbReference>
<proteinExistence type="predicted"/>